<organism evidence="2 3">
    <name type="scientific">Fonsecaea erecta</name>
    <dbReference type="NCBI Taxonomy" id="1367422"/>
    <lineage>
        <taxon>Eukaryota</taxon>
        <taxon>Fungi</taxon>
        <taxon>Dikarya</taxon>
        <taxon>Ascomycota</taxon>
        <taxon>Pezizomycotina</taxon>
        <taxon>Eurotiomycetes</taxon>
        <taxon>Chaetothyriomycetidae</taxon>
        <taxon>Chaetothyriales</taxon>
        <taxon>Herpotrichiellaceae</taxon>
        <taxon>Fonsecaea</taxon>
    </lineage>
</organism>
<comment type="caution">
    <text evidence="2">The sequence shown here is derived from an EMBL/GenBank/DDBJ whole genome shotgun (WGS) entry which is preliminary data.</text>
</comment>
<evidence type="ECO:0008006" key="4">
    <source>
        <dbReference type="Google" id="ProtNLM"/>
    </source>
</evidence>
<dbReference type="AlphaFoldDB" id="A0A178ZY45"/>
<feature type="region of interest" description="Disordered" evidence="1">
    <location>
        <begin position="571"/>
        <end position="603"/>
    </location>
</feature>
<accession>A0A178ZY45</accession>
<evidence type="ECO:0000313" key="3">
    <source>
        <dbReference type="Proteomes" id="UP000078343"/>
    </source>
</evidence>
<dbReference type="Proteomes" id="UP000078343">
    <property type="component" value="Unassembled WGS sequence"/>
</dbReference>
<reference evidence="2 3" key="1">
    <citation type="submission" date="2016-04" db="EMBL/GenBank/DDBJ databases">
        <title>Draft genome of Fonsecaea erecta CBS 125763.</title>
        <authorList>
            <person name="Weiss V.A."/>
            <person name="Vicente V.A."/>
            <person name="Raittz R.T."/>
            <person name="Moreno L.F."/>
            <person name="De Souza E.M."/>
            <person name="Pedrosa F.O."/>
            <person name="Steffens M.B."/>
            <person name="Faoro H."/>
            <person name="Tadra-Sfeir M.Z."/>
            <person name="Najafzadeh M.J."/>
            <person name="Felipe M.S."/>
            <person name="Teixeira M."/>
            <person name="Sun J."/>
            <person name="Xi L."/>
            <person name="Gomes R."/>
            <person name="De Azevedo C.M."/>
            <person name="Salgado C.G."/>
            <person name="Da Silva M.B."/>
            <person name="Nascimento M.F."/>
            <person name="Queiroz-Telles F."/>
            <person name="Attili D.S."/>
            <person name="Gorbushina A."/>
        </authorList>
    </citation>
    <scope>NUCLEOTIDE SEQUENCE [LARGE SCALE GENOMIC DNA]</scope>
    <source>
        <strain evidence="2 3">CBS 125763</strain>
    </source>
</reference>
<feature type="compositionally biased region" description="Polar residues" evidence="1">
    <location>
        <begin position="572"/>
        <end position="603"/>
    </location>
</feature>
<dbReference type="EMBL" id="LVYI01000002">
    <property type="protein sequence ID" value="OAP63945.1"/>
    <property type="molecule type" value="Genomic_DNA"/>
</dbReference>
<dbReference type="InterPro" id="IPR053181">
    <property type="entry name" value="EcdB-like_regulator"/>
</dbReference>
<keyword evidence="3" id="KW-1185">Reference proteome</keyword>
<dbReference type="GeneID" id="30007342"/>
<proteinExistence type="predicted"/>
<dbReference type="OrthoDB" id="4685598at2759"/>
<evidence type="ECO:0000313" key="2">
    <source>
        <dbReference type="EMBL" id="OAP63945.1"/>
    </source>
</evidence>
<gene>
    <name evidence="2" type="ORF">AYL99_03172</name>
</gene>
<dbReference type="CDD" id="cd12148">
    <property type="entry name" value="fungal_TF_MHR"/>
    <property type="match status" value="1"/>
</dbReference>
<sequence length="603" mass="68631">MALECIYRPPMTSLETDASVLARLTQIEARLQVLDQGRTDPGSAGTPLIVNTWPKIPSFHHAAAHKMFNYWAHLTVNLRIPGLEPLKYVGRVDDNDTGLFSSTFELPIPAEVPVSTVLKSIDSLFATKEGLPFVFRHLLLHGGLSHEVCRDVFRRYSSASLGHDIMLTFKKQPIEELAVQALALKHRAIQTGERTVGDQADVSFRHALQQVWVVQAHQTPQALPFRFLLVIMMLYLYGKPHHALSILQNLESLVWNTAPRPDENPAVKAQYEAYLYLFYILERYLGLNLRYGSILMSISDILSEVDGVPSERLHSLIVAALTRSTTIAPPNPFENEPFTASADNYKCLELQAHLQLRAYMNTILEHMYKLDRAYCRPEDVEGVITEIGQRLDMWYWTLPPSMRFPRHSSSFYLASNDSWHIMDELRFRYYATIFLVNRPILYHVLHVRYQNAVTTGNIGPIQHDLRLDPWVSESCHNCVQNATMIILLHSKARETKGHEYFESWSNLQHLVAAYAIILQVQESAIAVLLQGYGDPDRLLDIAEAVLEHGLNRPPNIRETLTILKHIRRNFKRNTTTSPSTDNGRATSPVYSVKSHQSKPSIQS</sequence>
<dbReference type="PANTHER" id="PTHR47785">
    <property type="entry name" value="ZN(II)2CYS6 TRANSCRIPTION FACTOR (EUROFUNG)-RELATED-RELATED"/>
    <property type="match status" value="1"/>
</dbReference>
<protein>
    <recommendedName>
        <fullName evidence="4">Transcription factor domain-containing protein</fullName>
    </recommendedName>
</protein>
<name>A0A178ZY45_9EURO</name>
<evidence type="ECO:0000256" key="1">
    <source>
        <dbReference type="SAM" id="MobiDB-lite"/>
    </source>
</evidence>
<dbReference type="RefSeq" id="XP_018697312.1">
    <property type="nucleotide sequence ID" value="XM_018834688.1"/>
</dbReference>